<dbReference type="EMBL" id="BAABRT010000013">
    <property type="protein sequence ID" value="GAA5525293.1"/>
    <property type="molecule type" value="Genomic_DNA"/>
</dbReference>
<dbReference type="PANTHER" id="PTHR36965:SF1">
    <property type="entry name" value="FE(2+)-TRAFFICKING PROTEIN-RELATED"/>
    <property type="match status" value="1"/>
</dbReference>
<dbReference type="Proteomes" id="UP001408594">
    <property type="component" value="Unassembled WGS sequence"/>
</dbReference>
<dbReference type="RefSeq" id="WP_345550877.1">
    <property type="nucleotide sequence ID" value="NZ_BAABRT010000013.1"/>
</dbReference>
<dbReference type="HAMAP" id="MF_00686">
    <property type="entry name" value="Fe_traffic_YggX"/>
    <property type="match status" value="1"/>
</dbReference>
<sequence length="93" mass="10863">MSRTVFCRKYQQELEGLDTPPFPGPKGQDIFDHVSKKAWGEWMSHQTMLINEKRLNMMEPSSRAYLSEQMQKFLSGESYDEAEGYVPPEEKND</sequence>
<accession>A0ABP9WSQ6</accession>
<dbReference type="PIRSF" id="PIRSF029827">
    <property type="entry name" value="Fe_traffic_YggX"/>
    <property type="match status" value="1"/>
</dbReference>
<name>A0ABP9WSQ6_9GAMM</name>
<dbReference type="NCBIfam" id="NF003817">
    <property type="entry name" value="PRK05408.1"/>
    <property type="match status" value="1"/>
</dbReference>
<reference evidence="3 4" key="1">
    <citation type="submission" date="2024-02" db="EMBL/GenBank/DDBJ databases">
        <title>Microbulbifer aestuariivivens NBRC 112533.</title>
        <authorList>
            <person name="Ichikawa N."/>
            <person name="Katano-Makiyama Y."/>
            <person name="Hidaka K."/>
        </authorList>
    </citation>
    <scope>NUCLEOTIDE SEQUENCE [LARGE SCALE GENOMIC DNA]</scope>
    <source>
        <strain evidence="3 4">NBRC 112533</strain>
    </source>
</reference>
<dbReference type="PANTHER" id="PTHR36965">
    <property type="entry name" value="FE(2+)-TRAFFICKING PROTEIN-RELATED"/>
    <property type="match status" value="1"/>
</dbReference>
<organism evidence="3 4">
    <name type="scientific">Microbulbifer aestuariivivens</name>
    <dbReference type="NCBI Taxonomy" id="1908308"/>
    <lineage>
        <taxon>Bacteria</taxon>
        <taxon>Pseudomonadati</taxon>
        <taxon>Pseudomonadota</taxon>
        <taxon>Gammaproteobacteria</taxon>
        <taxon>Cellvibrionales</taxon>
        <taxon>Microbulbiferaceae</taxon>
        <taxon>Microbulbifer</taxon>
    </lineage>
</organism>
<evidence type="ECO:0000256" key="2">
    <source>
        <dbReference type="HAMAP-Rule" id="MF_00686"/>
    </source>
</evidence>
<dbReference type="SUPFAM" id="SSF111148">
    <property type="entry name" value="YggX-like"/>
    <property type="match status" value="1"/>
</dbReference>
<dbReference type="Gene3D" id="1.10.3880.10">
    <property type="entry name" value="Fe(II) trafficking protein YggX"/>
    <property type="match status" value="1"/>
</dbReference>
<dbReference type="InterPro" id="IPR036766">
    <property type="entry name" value="Fe_traffick_prot_YggX_sf"/>
</dbReference>
<proteinExistence type="inferred from homology"/>
<comment type="similarity">
    <text evidence="2">Belongs to the Fe(2+)-trafficking protein family.</text>
</comment>
<evidence type="ECO:0000256" key="1">
    <source>
        <dbReference type="ARBA" id="ARBA00023004"/>
    </source>
</evidence>
<evidence type="ECO:0000313" key="3">
    <source>
        <dbReference type="EMBL" id="GAA5525293.1"/>
    </source>
</evidence>
<protein>
    <recommendedName>
        <fullName evidence="2">Probable Fe(2+)-trafficking protein</fullName>
    </recommendedName>
</protein>
<keyword evidence="4" id="KW-1185">Reference proteome</keyword>
<gene>
    <name evidence="3" type="ORF">Maes01_01858</name>
</gene>
<evidence type="ECO:0000313" key="4">
    <source>
        <dbReference type="Proteomes" id="UP001408594"/>
    </source>
</evidence>
<dbReference type="Pfam" id="PF04362">
    <property type="entry name" value="Iron_traffic"/>
    <property type="match status" value="1"/>
</dbReference>
<keyword evidence="1 2" id="KW-0408">Iron</keyword>
<dbReference type="InterPro" id="IPR007457">
    <property type="entry name" value="Fe_traffick_prot_YggX"/>
</dbReference>
<comment type="caution">
    <text evidence="3">The sequence shown here is derived from an EMBL/GenBank/DDBJ whole genome shotgun (WGS) entry which is preliminary data.</text>
</comment>
<comment type="function">
    <text evidence="2">Could be a mediator in iron transactions between iron acquisition and iron-requiring processes, such as synthesis and/or repair of Fe-S clusters in biosynthetic enzymes.</text>
</comment>